<keyword evidence="3" id="KW-1185">Reference proteome</keyword>
<dbReference type="Pfam" id="PF12867">
    <property type="entry name" value="DinB_2"/>
    <property type="match status" value="1"/>
</dbReference>
<accession>A0ABU8HFM5</accession>
<evidence type="ECO:0000313" key="3">
    <source>
        <dbReference type="Proteomes" id="UP001312865"/>
    </source>
</evidence>
<protein>
    <submittedName>
        <fullName evidence="2">DinB family protein</fullName>
    </submittedName>
</protein>
<dbReference type="Gene3D" id="1.20.120.450">
    <property type="entry name" value="dinb family like domain"/>
    <property type="match status" value="1"/>
</dbReference>
<name>A0ABU8HFM5_9BACI</name>
<gene>
    <name evidence="2" type="ORF">WAK64_13535</name>
</gene>
<reference evidence="2 3" key="1">
    <citation type="journal article" date="2018" name="J. Microbiol.">
        <title>Bacillus spongiae sp. nov., isolated from sponge of Jeju Island.</title>
        <authorList>
            <person name="Lee G.E."/>
            <person name="Im W.T."/>
            <person name="Park J.S."/>
        </authorList>
    </citation>
    <scope>NUCLEOTIDE SEQUENCE [LARGE SCALE GENOMIC DNA]</scope>
    <source>
        <strain evidence="2 3">135PIL107-10</strain>
    </source>
</reference>
<sequence length="173" mass="19950">MFEYELMSIDMIRSKVLACIEDFSDEQINMRSADDKWSIAQLLRHLYDSEVGITHMVKAAIEKNERKPAKRKPLLMLLDRSIKAKVPKDRAPSTDFITKAQLISMLAESRANFLKLVNEISNQEGISEISISFPKFESLSIKQCVEFVGLHELRHFEQLNEIILDNFYVAVSK</sequence>
<evidence type="ECO:0000313" key="2">
    <source>
        <dbReference type="EMBL" id="MEI5908077.1"/>
    </source>
</evidence>
<dbReference type="SUPFAM" id="SSF109854">
    <property type="entry name" value="DinB/YfiT-like putative metalloenzymes"/>
    <property type="match status" value="1"/>
</dbReference>
<dbReference type="InterPro" id="IPR024775">
    <property type="entry name" value="DinB-like"/>
</dbReference>
<dbReference type="RefSeq" id="WP_336587515.1">
    <property type="nucleotide sequence ID" value="NZ_JBBAXC010000010.1"/>
</dbReference>
<dbReference type="InterPro" id="IPR034660">
    <property type="entry name" value="DinB/YfiT-like"/>
</dbReference>
<dbReference type="EMBL" id="JBBAXC010000010">
    <property type="protein sequence ID" value="MEI5908077.1"/>
    <property type="molecule type" value="Genomic_DNA"/>
</dbReference>
<evidence type="ECO:0000259" key="1">
    <source>
        <dbReference type="Pfam" id="PF12867"/>
    </source>
</evidence>
<organism evidence="2 3">
    <name type="scientific">Bacillus spongiae</name>
    <dbReference type="NCBI Taxonomy" id="2683610"/>
    <lineage>
        <taxon>Bacteria</taxon>
        <taxon>Bacillati</taxon>
        <taxon>Bacillota</taxon>
        <taxon>Bacilli</taxon>
        <taxon>Bacillales</taxon>
        <taxon>Bacillaceae</taxon>
        <taxon>Bacillus</taxon>
    </lineage>
</organism>
<comment type="caution">
    <text evidence="2">The sequence shown here is derived from an EMBL/GenBank/DDBJ whole genome shotgun (WGS) entry which is preliminary data.</text>
</comment>
<feature type="domain" description="DinB-like" evidence="1">
    <location>
        <begin position="11"/>
        <end position="159"/>
    </location>
</feature>
<dbReference type="Proteomes" id="UP001312865">
    <property type="component" value="Unassembled WGS sequence"/>
</dbReference>
<proteinExistence type="predicted"/>